<feature type="compositionally biased region" description="Basic and acidic residues" evidence="1">
    <location>
        <begin position="83"/>
        <end position="95"/>
    </location>
</feature>
<name>A0A2M4DQX4_ANODA</name>
<dbReference type="AlphaFoldDB" id="A0A2M4DQX4"/>
<dbReference type="EMBL" id="GGFL01015785">
    <property type="protein sequence ID" value="MBW79963.1"/>
    <property type="molecule type" value="Transcribed_RNA"/>
</dbReference>
<keyword evidence="2" id="KW-0472">Membrane</keyword>
<evidence type="ECO:0000313" key="3">
    <source>
        <dbReference type="EMBL" id="MBW79963.1"/>
    </source>
</evidence>
<protein>
    <submittedName>
        <fullName evidence="3">Uncharacterized protein</fullName>
    </submittedName>
</protein>
<accession>A0A2M4DQX4</accession>
<evidence type="ECO:0000256" key="2">
    <source>
        <dbReference type="SAM" id="Phobius"/>
    </source>
</evidence>
<feature type="region of interest" description="Disordered" evidence="1">
    <location>
        <begin position="58"/>
        <end position="95"/>
    </location>
</feature>
<proteinExistence type="predicted"/>
<evidence type="ECO:0000256" key="1">
    <source>
        <dbReference type="SAM" id="MobiDB-lite"/>
    </source>
</evidence>
<keyword evidence="2" id="KW-1133">Transmembrane helix</keyword>
<keyword evidence="2" id="KW-0812">Transmembrane</keyword>
<feature type="transmembrane region" description="Helical" evidence="2">
    <location>
        <begin position="12"/>
        <end position="36"/>
    </location>
</feature>
<organism evidence="3">
    <name type="scientific">Anopheles darlingi</name>
    <name type="common">Mosquito</name>
    <dbReference type="NCBI Taxonomy" id="43151"/>
    <lineage>
        <taxon>Eukaryota</taxon>
        <taxon>Metazoa</taxon>
        <taxon>Ecdysozoa</taxon>
        <taxon>Arthropoda</taxon>
        <taxon>Hexapoda</taxon>
        <taxon>Insecta</taxon>
        <taxon>Pterygota</taxon>
        <taxon>Neoptera</taxon>
        <taxon>Endopterygota</taxon>
        <taxon>Diptera</taxon>
        <taxon>Nematocera</taxon>
        <taxon>Culicoidea</taxon>
        <taxon>Culicidae</taxon>
        <taxon>Anophelinae</taxon>
        <taxon>Anopheles</taxon>
    </lineage>
</organism>
<reference evidence="3" key="1">
    <citation type="submission" date="2018-01" db="EMBL/GenBank/DDBJ databases">
        <title>An insight into the sialome of Amazonian anophelines.</title>
        <authorList>
            <person name="Ribeiro J.M."/>
            <person name="Scarpassa V."/>
            <person name="Calvo E."/>
        </authorList>
    </citation>
    <scope>NUCLEOTIDE SEQUENCE</scope>
</reference>
<sequence length="95" mass="10792">MVLSTQGGATVGVFLASFFFCLALRCSLFVTLDIIIWPGGRRRRAKVGLDDGGRQRLLDRPPWKKRRKPTGVVARRSRYAGPTDHRILHTQERET</sequence>